<evidence type="ECO:0000256" key="3">
    <source>
        <dbReference type="ARBA" id="ARBA00047417"/>
    </source>
</evidence>
<dbReference type="AlphaFoldDB" id="A0A132EIR7"/>
<dbReference type="EMBL" id="LPJR01000027">
    <property type="protein sequence ID" value="KWF30471.1"/>
    <property type="molecule type" value="Genomic_DNA"/>
</dbReference>
<dbReference type="GO" id="GO:0103068">
    <property type="term" value="F:leukotriene C4 gamma-glutamyl transferase activity"/>
    <property type="evidence" value="ECO:0007669"/>
    <property type="project" value="UniProtKB-EC"/>
</dbReference>
<dbReference type="EC" id="3.4.19.13" evidence="6"/>
<dbReference type="Gene3D" id="1.10.246.130">
    <property type="match status" value="1"/>
</dbReference>
<dbReference type="SUPFAM" id="SSF56235">
    <property type="entry name" value="N-terminal nucleophile aminohydrolases (Ntn hydrolases)"/>
    <property type="match status" value="1"/>
</dbReference>
<comment type="similarity">
    <text evidence="6">Belongs to the gamma-glutamyltransferase family.</text>
</comment>
<dbReference type="InterPro" id="IPR043138">
    <property type="entry name" value="GGT_lsub"/>
</dbReference>
<dbReference type="InterPro" id="IPR000101">
    <property type="entry name" value="GGT_peptidase"/>
</dbReference>
<dbReference type="GO" id="GO:0006751">
    <property type="term" value="P:glutathione catabolic process"/>
    <property type="evidence" value="ECO:0007669"/>
    <property type="project" value="UniProtKB-UniRule"/>
</dbReference>
<organism evidence="7 8">
    <name type="scientific">Burkholderia pseudomultivorans</name>
    <dbReference type="NCBI Taxonomy" id="1207504"/>
    <lineage>
        <taxon>Bacteria</taxon>
        <taxon>Pseudomonadati</taxon>
        <taxon>Pseudomonadota</taxon>
        <taxon>Betaproteobacteria</taxon>
        <taxon>Burkholderiales</taxon>
        <taxon>Burkholderiaceae</taxon>
        <taxon>Burkholderia</taxon>
        <taxon>Burkholderia cepacia complex</taxon>
    </lineage>
</organism>
<dbReference type="InterPro" id="IPR029055">
    <property type="entry name" value="Ntn_hydrolases_N"/>
</dbReference>
<comment type="pathway">
    <text evidence="6">Sulfur metabolism; glutathione metabolism.</text>
</comment>
<evidence type="ECO:0000256" key="4">
    <source>
        <dbReference type="PIRSR" id="PIRSR600101-1"/>
    </source>
</evidence>
<protein>
    <recommendedName>
        <fullName evidence="6">Glutathione hydrolase proenzyme</fullName>
        <ecNumber evidence="6">2.3.2.2</ecNumber>
        <ecNumber evidence="6">3.4.19.13</ecNumber>
    </recommendedName>
    <component>
        <recommendedName>
            <fullName evidence="6">Glutathione hydrolase large chain</fullName>
        </recommendedName>
    </component>
    <component>
        <recommendedName>
            <fullName evidence="6">Glutathione hydrolase small chain</fullName>
        </recommendedName>
    </component>
</protein>
<evidence type="ECO:0000256" key="1">
    <source>
        <dbReference type="ARBA" id="ARBA00001049"/>
    </source>
</evidence>
<dbReference type="UniPathway" id="UPA00204"/>
<dbReference type="NCBIfam" id="TIGR00066">
    <property type="entry name" value="g_glut_trans"/>
    <property type="match status" value="1"/>
</dbReference>
<dbReference type="Proteomes" id="UP000062912">
    <property type="component" value="Unassembled WGS sequence"/>
</dbReference>
<keyword evidence="6" id="KW-0317">Glutathione biosynthesis</keyword>
<feature type="active site" description="Nucleophile" evidence="4">
    <location>
        <position position="350"/>
    </location>
</feature>
<dbReference type="RefSeq" id="WP_060241249.1">
    <property type="nucleotide sequence ID" value="NZ_LPJR01000027.1"/>
</dbReference>
<reference evidence="7 8" key="1">
    <citation type="submission" date="2015-11" db="EMBL/GenBank/DDBJ databases">
        <title>Expanding the genomic diversity of Burkholderia species for the development of highly accurate diagnostics.</title>
        <authorList>
            <person name="Sahl J."/>
            <person name="Keim P."/>
            <person name="Wagner D."/>
        </authorList>
    </citation>
    <scope>NUCLEOTIDE SEQUENCE [LARGE SCALE GENOMIC DNA]</scope>
    <source>
        <strain evidence="7 8">MSMB368WGS</strain>
    </source>
</reference>
<comment type="caution">
    <text evidence="7">The sequence shown here is derived from an EMBL/GenBank/DDBJ whole genome shotgun (WGS) entry which is preliminary data.</text>
</comment>
<evidence type="ECO:0000256" key="6">
    <source>
        <dbReference type="RuleBase" id="RU368036"/>
    </source>
</evidence>
<evidence type="ECO:0000313" key="8">
    <source>
        <dbReference type="Proteomes" id="UP000062912"/>
    </source>
</evidence>
<comment type="PTM">
    <text evidence="6">Cleaved by autocatalysis into a large and a small subunit.</text>
</comment>
<dbReference type="PANTHER" id="PTHR43881:SF1">
    <property type="entry name" value="GAMMA-GLUTAMYLTRANSPEPTIDASE (AFU_ORTHOLOGUE AFUA_4G13580)"/>
    <property type="match status" value="1"/>
</dbReference>
<accession>A0A132EIR7</accession>
<keyword evidence="6" id="KW-0012">Acyltransferase</keyword>
<dbReference type="PRINTS" id="PR01210">
    <property type="entry name" value="GGTRANSPTASE"/>
</dbReference>
<dbReference type="PANTHER" id="PTHR43881">
    <property type="entry name" value="GAMMA-GLUTAMYLTRANSPEPTIDASE (AFU_ORTHOLOGUE AFUA_4G13580)"/>
    <property type="match status" value="1"/>
</dbReference>
<dbReference type="InterPro" id="IPR052896">
    <property type="entry name" value="GGT-like_enzyme"/>
</dbReference>
<dbReference type="Pfam" id="PF01019">
    <property type="entry name" value="G_glu_transpept"/>
    <property type="match status" value="1"/>
</dbReference>
<gene>
    <name evidence="7" type="ORF">WT56_13660</name>
</gene>
<sequence>MRNFEMPGRSLVVARNGMAATSHPSATLAAIDMLAAGGNAMDAAIAACAVQCVVEPGSTGVGGDCFALYSRGGSDDVVAYDGSGWAPAAASVERLRALGVDAIGRHSAHAVTVPGAVDAWTALHRDHGRLPLRDVLAPAIRHAENGYAVAPRTAADWAKEVETLTRDPGARAAMLVDGAAPRAGTTHRQPRLANTLRAIAETGRDGFYRGAVAADLVDHLQAHGGLHTLDDFAEYRGEYVTPIRARYRGYDVIECPPAGQGVVVLLLLRLLDKFDAHGDPLDADRLHREIEAAKLAYGVRDAVLGDPRHAHVDVDGLLADGFVDALRGRIDLDRVLTPADALTRVEHRDTVYITVVDRDRNCVSFINSLFYSFGTGLMGPSSGVMLHNRGQCFVVEPGHPNAIAPRKRPLHTIIPGMVARDGRVCMSFGVMGGHYQAMGHAHFLSKVLHYGMDLQSAMDLPRVFPRPGGATVEVESTLPAAARAALGDRGFTLVPAPGAIGGAQAIWIDWDEGVLTGASDHRKDGCALGY</sequence>
<comment type="catalytic activity">
    <reaction evidence="1 6">
        <text>an S-substituted glutathione + H2O = an S-substituted L-cysteinylglycine + L-glutamate</text>
        <dbReference type="Rhea" id="RHEA:59468"/>
        <dbReference type="ChEBI" id="CHEBI:15377"/>
        <dbReference type="ChEBI" id="CHEBI:29985"/>
        <dbReference type="ChEBI" id="CHEBI:90779"/>
        <dbReference type="ChEBI" id="CHEBI:143103"/>
        <dbReference type="EC" id="3.4.19.13"/>
    </reaction>
</comment>
<name>A0A132EIR7_9BURK</name>
<keyword evidence="6" id="KW-0378">Hydrolase</keyword>
<dbReference type="Gene3D" id="3.60.20.40">
    <property type="match status" value="1"/>
</dbReference>
<comment type="subunit">
    <text evidence="6">This enzyme consists of two polypeptide chains, which are synthesized in precursor form from a single polypeptide.</text>
</comment>
<evidence type="ECO:0000256" key="5">
    <source>
        <dbReference type="PIRSR" id="PIRSR600101-2"/>
    </source>
</evidence>
<dbReference type="GO" id="GO:0036374">
    <property type="term" value="F:glutathione hydrolase activity"/>
    <property type="evidence" value="ECO:0007669"/>
    <property type="project" value="UniProtKB-UniRule"/>
</dbReference>
<dbReference type="EC" id="2.3.2.2" evidence="6"/>
<keyword evidence="6" id="KW-0865">Zymogen</keyword>
<comment type="catalytic activity">
    <reaction evidence="3 6">
        <text>an N-terminal (5-L-glutamyl)-[peptide] + an alpha-amino acid = 5-L-glutamyl amino acid + an N-terminal L-alpha-aminoacyl-[peptide]</text>
        <dbReference type="Rhea" id="RHEA:23904"/>
        <dbReference type="Rhea" id="RHEA-COMP:9780"/>
        <dbReference type="Rhea" id="RHEA-COMP:9795"/>
        <dbReference type="ChEBI" id="CHEBI:77644"/>
        <dbReference type="ChEBI" id="CHEBI:78597"/>
        <dbReference type="ChEBI" id="CHEBI:78599"/>
        <dbReference type="ChEBI" id="CHEBI:78608"/>
        <dbReference type="EC" id="2.3.2.2"/>
    </reaction>
</comment>
<evidence type="ECO:0000256" key="2">
    <source>
        <dbReference type="ARBA" id="ARBA00001089"/>
    </source>
</evidence>
<feature type="binding site" evidence="5">
    <location>
        <position position="433"/>
    </location>
    <ligand>
        <name>L-glutamate</name>
        <dbReference type="ChEBI" id="CHEBI:29985"/>
    </ligand>
</feature>
<comment type="catalytic activity">
    <reaction evidence="2 6">
        <text>glutathione + H2O = L-cysteinylglycine + L-glutamate</text>
        <dbReference type="Rhea" id="RHEA:28807"/>
        <dbReference type="ChEBI" id="CHEBI:15377"/>
        <dbReference type="ChEBI" id="CHEBI:29985"/>
        <dbReference type="ChEBI" id="CHEBI:57925"/>
        <dbReference type="ChEBI" id="CHEBI:61694"/>
        <dbReference type="EC" id="3.4.19.13"/>
    </reaction>
</comment>
<dbReference type="OrthoDB" id="5297205at2"/>
<proteinExistence type="inferred from homology"/>
<keyword evidence="6 7" id="KW-0808">Transferase</keyword>
<dbReference type="InterPro" id="IPR043137">
    <property type="entry name" value="GGT_ssub_C"/>
</dbReference>
<evidence type="ECO:0000313" key="7">
    <source>
        <dbReference type="EMBL" id="KWF30471.1"/>
    </source>
</evidence>
<dbReference type="GO" id="GO:0006750">
    <property type="term" value="P:glutathione biosynthetic process"/>
    <property type="evidence" value="ECO:0007669"/>
    <property type="project" value="UniProtKB-KW"/>
</dbReference>